<dbReference type="GO" id="GO:0005829">
    <property type="term" value="C:cytosol"/>
    <property type="evidence" value="ECO:0007669"/>
    <property type="project" value="TreeGrafter"/>
</dbReference>
<accession>A0A6C0DBN8</accession>
<evidence type="ECO:0000313" key="5">
    <source>
        <dbReference type="EMBL" id="QHT14308.1"/>
    </source>
</evidence>
<dbReference type="InterPro" id="IPR023451">
    <property type="entry name" value="Thymidate_synth/dCMP_Mease_dom"/>
</dbReference>
<dbReference type="InterPro" id="IPR036926">
    <property type="entry name" value="Thymidate_synth/dCMP_Mease_sf"/>
</dbReference>
<dbReference type="InterPro" id="IPR045097">
    <property type="entry name" value="Thymidate_synth/dCMP_Mease"/>
</dbReference>
<evidence type="ECO:0000256" key="2">
    <source>
        <dbReference type="ARBA" id="ARBA00022603"/>
    </source>
</evidence>
<dbReference type="AlphaFoldDB" id="A0A6C0DBN8"/>
<dbReference type="InterPro" id="IPR000398">
    <property type="entry name" value="Thymidylate_synthase"/>
</dbReference>
<sequence>MDKYPQSTLMVYKEERGYLNLLRDVIADGERRETRNGIVYSLFGKTMEFDLKDTFPLLTTKKVFFRGIIEELIFFLKGQTDTKILEKKNIFIWQPNTTAEFIRSRNLEYEDGDMGPMYGFNWLHFGAEYMGAQADYSGKGVNQLEKVIELLRTDPMSRRIIMTSYNPAQAEKGVLYPCHGISIQFYVSGGKYLSCSMTQRSSDIACGLPYNIASYSALVYALCKHLGLEPGRLIIHLGDVHIYDEHLEGALEQLSREPLAPPKLSIRGELETMGDITYEHFVLEQYAPHPPIKFVMKA</sequence>
<reference evidence="5" key="1">
    <citation type="journal article" date="2020" name="Nature">
        <title>Giant virus diversity and host interactions through global metagenomics.</title>
        <authorList>
            <person name="Schulz F."/>
            <person name="Roux S."/>
            <person name="Paez-Espino D."/>
            <person name="Jungbluth S."/>
            <person name="Walsh D.A."/>
            <person name="Denef V.J."/>
            <person name="McMahon K.D."/>
            <person name="Konstantinidis K.T."/>
            <person name="Eloe-Fadrosh E.A."/>
            <person name="Kyrpides N.C."/>
            <person name="Woyke T."/>
        </authorList>
    </citation>
    <scope>NUCLEOTIDE SEQUENCE</scope>
    <source>
        <strain evidence="5">GVMAG-M-3300023174-137</strain>
    </source>
</reference>
<dbReference type="GO" id="GO:0004799">
    <property type="term" value="F:thymidylate synthase activity"/>
    <property type="evidence" value="ECO:0007669"/>
    <property type="project" value="UniProtKB-EC"/>
</dbReference>
<dbReference type="PRINTS" id="PR00108">
    <property type="entry name" value="THYMDSNTHASE"/>
</dbReference>
<dbReference type="EC" id="2.1.1.45" evidence="1"/>
<keyword evidence="2" id="KW-0489">Methyltransferase</keyword>
<dbReference type="NCBIfam" id="TIGR03284">
    <property type="entry name" value="thym_sym"/>
    <property type="match status" value="1"/>
</dbReference>
<dbReference type="SUPFAM" id="SSF55831">
    <property type="entry name" value="Thymidylate synthase/dCMP hydroxymethylase"/>
    <property type="match status" value="1"/>
</dbReference>
<dbReference type="GO" id="GO:0006231">
    <property type="term" value="P:dTMP biosynthetic process"/>
    <property type="evidence" value="ECO:0007669"/>
    <property type="project" value="InterPro"/>
</dbReference>
<dbReference type="PANTHER" id="PTHR11548:SF1">
    <property type="entry name" value="THYMIDYLATE SYNTHASE 1"/>
    <property type="match status" value="1"/>
</dbReference>
<dbReference type="PANTHER" id="PTHR11548">
    <property type="entry name" value="THYMIDYLATE SYNTHASE 1"/>
    <property type="match status" value="1"/>
</dbReference>
<dbReference type="EMBL" id="MN739581">
    <property type="protein sequence ID" value="QHT14308.1"/>
    <property type="molecule type" value="Genomic_DNA"/>
</dbReference>
<protein>
    <recommendedName>
        <fullName evidence="1">thymidylate synthase</fullName>
        <ecNumber evidence="1">2.1.1.45</ecNumber>
    </recommendedName>
</protein>
<organism evidence="5">
    <name type="scientific">viral metagenome</name>
    <dbReference type="NCBI Taxonomy" id="1070528"/>
    <lineage>
        <taxon>unclassified sequences</taxon>
        <taxon>metagenomes</taxon>
        <taxon>organismal metagenomes</taxon>
    </lineage>
</organism>
<dbReference type="Gene3D" id="3.30.572.10">
    <property type="entry name" value="Thymidylate synthase/dCMP hydroxymethylase domain"/>
    <property type="match status" value="1"/>
</dbReference>
<evidence type="ECO:0000256" key="1">
    <source>
        <dbReference type="ARBA" id="ARBA00011947"/>
    </source>
</evidence>
<dbReference type="Pfam" id="PF00303">
    <property type="entry name" value="Thymidylat_synt"/>
    <property type="match status" value="1"/>
</dbReference>
<keyword evidence="3" id="KW-0808">Transferase</keyword>
<feature type="domain" description="Thymidylate synthase/dCMP hydroxymethylase" evidence="4">
    <location>
        <begin position="17"/>
        <end position="296"/>
    </location>
</feature>
<dbReference type="GO" id="GO:0032259">
    <property type="term" value="P:methylation"/>
    <property type="evidence" value="ECO:0007669"/>
    <property type="project" value="UniProtKB-KW"/>
</dbReference>
<name>A0A6C0DBN8_9ZZZZ</name>
<evidence type="ECO:0000256" key="3">
    <source>
        <dbReference type="ARBA" id="ARBA00022679"/>
    </source>
</evidence>
<dbReference type="CDD" id="cd00351">
    <property type="entry name" value="TS_Pyrimidine_HMase"/>
    <property type="match status" value="1"/>
</dbReference>
<proteinExistence type="predicted"/>
<dbReference type="GO" id="GO:0005739">
    <property type="term" value="C:mitochondrion"/>
    <property type="evidence" value="ECO:0007669"/>
    <property type="project" value="TreeGrafter"/>
</dbReference>
<evidence type="ECO:0000259" key="4">
    <source>
        <dbReference type="Pfam" id="PF00303"/>
    </source>
</evidence>